<evidence type="ECO:0000313" key="3">
    <source>
        <dbReference type="EMBL" id="MCJ2186294.1"/>
    </source>
</evidence>
<feature type="domain" description="Glycosyltransferase subfamily 4-like N-terminal" evidence="2">
    <location>
        <begin position="16"/>
        <end position="181"/>
    </location>
</feature>
<gene>
    <name evidence="3" type="ORF">MTR66_05620</name>
</gene>
<proteinExistence type="predicted"/>
<comment type="caution">
    <text evidence="3">The sequence shown here is derived from an EMBL/GenBank/DDBJ whole genome shotgun (WGS) entry which is preliminary data.</text>
</comment>
<dbReference type="Proteomes" id="UP001202281">
    <property type="component" value="Unassembled WGS sequence"/>
</dbReference>
<accession>A0ABT0BMN0</accession>
<evidence type="ECO:0000256" key="1">
    <source>
        <dbReference type="SAM" id="MobiDB-lite"/>
    </source>
</evidence>
<dbReference type="Pfam" id="PF13692">
    <property type="entry name" value="Glyco_trans_1_4"/>
    <property type="match status" value="1"/>
</dbReference>
<reference evidence="3 4" key="1">
    <citation type="submission" date="2022-04" db="EMBL/GenBank/DDBJ databases">
        <title>Identification of a novel bacterium isolated from mangrove sediments.</title>
        <authorList>
            <person name="Pan X."/>
        </authorList>
    </citation>
    <scope>NUCLEOTIDE SEQUENCE [LARGE SCALE GENOMIC DNA]</scope>
    <source>
        <strain evidence="3 4">B2638</strain>
    </source>
</reference>
<dbReference type="Pfam" id="PF13439">
    <property type="entry name" value="Glyco_transf_4"/>
    <property type="match status" value="1"/>
</dbReference>
<dbReference type="Gene3D" id="3.40.50.2000">
    <property type="entry name" value="Glycogen Phosphorylase B"/>
    <property type="match status" value="2"/>
</dbReference>
<dbReference type="PANTHER" id="PTHR12526:SF636">
    <property type="entry name" value="BLL3647 PROTEIN"/>
    <property type="match status" value="1"/>
</dbReference>
<sequence>MQGPLRITIPIHSLDPGGVERVALGLASEWDRAGHEVTVVLGRSGSPNLCSAPALDYWRIPTRFPTASWETPWMIHCLFSYLLKNGSDVLFCPGNTYAVVAAAMKVLLGEHAPPMVLKVSNALDRPDMAPVMRRGYSRWLRIQGALFDRLVSLSEPMRQEICRTTLARPQQVPVIANPVITRKRLRNLAKLEPRPKAAWSTSYLAAGRLAPQKNFPMLLRAFARVARPHDTLTIAGEGAERPALEELAATLGIAGRVRFPGHLASIDPLLAEADAFVLSSDYEGLPGVIVEALAAGLPVLATDCCVSMPCLLDRGRTGLLVERANEDQFAEGLVRIRQFQPDHGRARAIAATYEVENAAHRYLDMMRELSRSRRHETHHQRALDVMSPRAGRHPLR</sequence>
<name>A0ABT0BMN0_9SPHN</name>
<dbReference type="SUPFAM" id="SSF53756">
    <property type="entry name" value="UDP-Glycosyltransferase/glycogen phosphorylase"/>
    <property type="match status" value="1"/>
</dbReference>
<evidence type="ECO:0000259" key="2">
    <source>
        <dbReference type="Pfam" id="PF13439"/>
    </source>
</evidence>
<dbReference type="InterPro" id="IPR028098">
    <property type="entry name" value="Glyco_trans_4-like_N"/>
</dbReference>
<keyword evidence="4" id="KW-1185">Reference proteome</keyword>
<dbReference type="CDD" id="cd03811">
    <property type="entry name" value="GT4_GT28_WabH-like"/>
    <property type="match status" value="1"/>
</dbReference>
<dbReference type="PANTHER" id="PTHR12526">
    <property type="entry name" value="GLYCOSYLTRANSFERASE"/>
    <property type="match status" value="1"/>
</dbReference>
<organism evidence="3 4">
    <name type="scientific">Novosphingobium beihaiensis</name>
    <dbReference type="NCBI Taxonomy" id="2930389"/>
    <lineage>
        <taxon>Bacteria</taxon>
        <taxon>Pseudomonadati</taxon>
        <taxon>Pseudomonadota</taxon>
        <taxon>Alphaproteobacteria</taxon>
        <taxon>Sphingomonadales</taxon>
        <taxon>Sphingomonadaceae</taxon>
        <taxon>Novosphingobium</taxon>
    </lineage>
</organism>
<feature type="region of interest" description="Disordered" evidence="1">
    <location>
        <begin position="371"/>
        <end position="396"/>
    </location>
</feature>
<dbReference type="RefSeq" id="WP_243918608.1">
    <property type="nucleotide sequence ID" value="NZ_JALHLG010000005.1"/>
</dbReference>
<protein>
    <submittedName>
        <fullName evidence="3">Glycosyltransferase</fullName>
    </submittedName>
</protein>
<dbReference type="EMBL" id="JALHLG010000005">
    <property type="protein sequence ID" value="MCJ2186294.1"/>
    <property type="molecule type" value="Genomic_DNA"/>
</dbReference>
<evidence type="ECO:0000313" key="4">
    <source>
        <dbReference type="Proteomes" id="UP001202281"/>
    </source>
</evidence>